<evidence type="ECO:0000256" key="1">
    <source>
        <dbReference type="SAM" id="MobiDB-lite"/>
    </source>
</evidence>
<dbReference type="RefSeq" id="WP_289957501.1">
    <property type="nucleotide sequence ID" value="NZ_JAUEMJ010000003.1"/>
</dbReference>
<evidence type="ECO:0000256" key="2">
    <source>
        <dbReference type="SAM" id="Phobius"/>
    </source>
</evidence>
<keyword evidence="2" id="KW-0472">Membrane</keyword>
<dbReference type="EMBL" id="JAUEMJ010000003">
    <property type="protein sequence ID" value="MDN3240578.1"/>
    <property type="molecule type" value="Genomic_DNA"/>
</dbReference>
<feature type="transmembrane region" description="Helical" evidence="2">
    <location>
        <begin position="15"/>
        <end position="37"/>
    </location>
</feature>
<protein>
    <recommendedName>
        <fullName evidence="5">DUF3592 domain-containing protein</fullName>
    </recommendedName>
</protein>
<feature type="transmembrane region" description="Helical" evidence="2">
    <location>
        <begin position="181"/>
        <end position="202"/>
    </location>
</feature>
<evidence type="ECO:0008006" key="5">
    <source>
        <dbReference type="Google" id="ProtNLM"/>
    </source>
</evidence>
<accession>A0ABT7YPP7</accession>
<feature type="compositionally biased region" description="Basic residues" evidence="1">
    <location>
        <begin position="324"/>
        <end position="337"/>
    </location>
</feature>
<proteinExistence type="predicted"/>
<feature type="region of interest" description="Disordered" evidence="1">
    <location>
        <begin position="293"/>
        <end position="337"/>
    </location>
</feature>
<gene>
    <name evidence="3" type="ORF">QWI33_12640</name>
</gene>
<feature type="transmembrane region" description="Helical" evidence="2">
    <location>
        <begin position="264"/>
        <end position="282"/>
    </location>
</feature>
<comment type="caution">
    <text evidence="3">The sequence shown here is derived from an EMBL/GenBank/DDBJ whole genome shotgun (WGS) entry which is preliminary data.</text>
</comment>
<feature type="transmembrane region" description="Helical" evidence="2">
    <location>
        <begin position="58"/>
        <end position="78"/>
    </location>
</feature>
<keyword evidence="2" id="KW-0812">Transmembrane</keyword>
<organism evidence="3 4">
    <name type="scientific">Glycomyces tritici</name>
    <dbReference type="NCBI Taxonomy" id="2665176"/>
    <lineage>
        <taxon>Bacteria</taxon>
        <taxon>Bacillati</taxon>
        <taxon>Actinomycetota</taxon>
        <taxon>Actinomycetes</taxon>
        <taxon>Glycomycetales</taxon>
        <taxon>Glycomycetaceae</taxon>
        <taxon>Glycomyces</taxon>
    </lineage>
</organism>
<feature type="transmembrane region" description="Helical" evidence="2">
    <location>
        <begin position="223"/>
        <end position="244"/>
    </location>
</feature>
<sequence length="337" mass="36886">MLYLVSLVDYRFPTAPGYALLGGSTALLVWWCVRAAAIGGEDAAVPVSPKAQVRHRRMVLGISYAIVCAILSLASGVAGNDRPWHRFTDSDPQIVAAQVVTIDGIRKPGRSPWQAHLDGFAELGGTRMDFQDQRVQFDEDPRDRSASEIDAWAVFSPGDGEAGLVVVDDRSEAESLLDGPIVPFLPFGLVLMAVIGAIQHFRTRERRFSERRVPPIGALPGKLWGTIAGCAALIAVLLAWLHHITSSDGPFTTAHYTLLNGAPSIWVGVLLITAAAMLGAFFDVAAMHKGTESPDVERWKRRSRALHGNGSPRATGAEREAKRRKDRRKRKRKRDRN</sequence>
<evidence type="ECO:0000313" key="3">
    <source>
        <dbReference type="EMBL" id="MDN3240578.1"/>
    </source>
</evidence>
<reference evidence="3" key="1">
    <citation type="submission" date="2023-06" db="EMBL/GenBank/DDBJ databases">
        <title>Gycomyces niveus sp.nov., a novel actinomycete isolated from soil in Shouguang.</title>
        <authorList>
            <person name="Yang X."/>
            <person name="Zhao J."/>
        </authorList>
    </citation>
    <scope>NUCLEOTIDE SEQUENCE</scope>
    <source>
        <strain evidence="3">NEAU C2</strain>
    </source>
</reference>
<name>A0ABT7YPP7_9ACTN</name>
<keyword evidence="4" id="KW-1185">Reference proteome</keyword>
<evidence type="ECO:0000313" key="4">
    <source>
        <dbReference type="Proteomes" id="UP001171902"/>
    </source>
</evidence>
<keyword evidence="2" id="KW-1133">Transmembrane helix</keyword>
<dbReference type="Proteomes" id="UP001171902">
    <property type="component" value="Unassembled WGS sequence"/>
</dbReference>